<keyword evidence="2" id="KW-1185">Reference proteome</keyword>
<proteinExistence type="predicted"/>
<reference evidence="1 2" key="1">
    <citation type="submission" date="2015-02" db="EMBL/GenBank/DDBJ databases">
        <title>Draft genome sequence of Kitasatospora griseola MF730-N6, a bafilomycin, terpentecin and satosporin producer.</title>
        <authorList>
            <person name="Arens J.C."/>
            <person name="Haltli B."/>
            <person name="Kerr R.G."/>
        </authorList>
    </citation>
    <scope>NUCLEOTIDE SEQUENCE [LARGE SCALE GENOMIC DNA]</scope>
    <source>
        <strain evidence="1 2">MF730-N6</strain>
    </source>
</reference>
<dbReference type="PATRIC" id="fig|2064.6.peg.2784"/>
<dbReference type="OrthoDB" id="2630713at2"/>
<dbReference type="RefSeq" id="WP_043910941.1">
    <property type="nucleotide sequence ID" value="NZ_JXZB01000002.1"/>
</dbReference>
<accession>A0A0D0Q1X5</accession>
<name>A0A0D0Q1X5_KITGR</name>
<protein>
    <submittedName>
        <fullName evidence="1">Uncharacterized protein</fullName>
    </submittedName>
</protein>
<sequence>MNAAASWDDILVRDNFQDLGQTPTADPVWESPDIIPFGSDILDFDLLESSYNGPDLGLRHPIVQGQLNRIYVRGKNLRTGCPTSGDVRLYFAPGGLLLDPRAWTPIAAEGGGTSVPFTVRGGSREVPPGRICVSRSAFLFPSDTPPGHYCTITTVDTPAHPMSATLPTFSSLADYLNWVRYSPNVGWRNIDVIPCRRTNYVLANLAICNLNNTPTRFVFGVSGTDLPSGTATFSNTDQKALFSLTAQIYSPGTDEGYTRSVLLPANYSGTVTVVVQLDQPLPCDARIVLRAYNPVTNNAGALERRLAVPLTGVPELADALFLELGAYTFVAADTGS</sequence>
<dbReference type="AlphaFoldDB" id="A0A0D0Q1X5"/>
<evidence type="ECO:0000313" key="2">
    <source>
        <dbReference type="Proteomes" id="UP000032066"/>
    </source>
</evidence>
<organism evidence="1 2">
    <name type="scientific">Kitasatospora griseola</name>
    <name type="common">Streptomyces griseolosporeus</name>
    <dbReference type="NCBI Taxonomy" id="2064"/>
    <lineage>
        <taxon>Bacteria</taxon>
        <taxon>Bacillati</taxon>
        <taxon>Actinomycetota</taxon>
        <taxon>Actinomycetes</taxon>
        <taxon>Kitasatosporales</taxon>
        <taxon>Streptomycetaceae</taxon>
        <taxon>Kitasatospora</taxon>
    </lineage>
</organism>
<dbReference type="EMBL" id="JXZB01000002">
    <property type="protein sequence ID" value="KIQ64983.1"/>
    <property type="molecule type" value="Genomic_DNA"/>
</dbReference>
<dbReference type="Proteomes" id="UP000032066">
    <property type="component" value="Unassembled WGS sequence"/>
</dbReference>
<comment type="caution">
    <text evidence="1">The sequence shown here is derived from an EMBL/GenBank/DDBJ whole genome shotgun (WGS) entry which is preliminary data.</text>
</comment>
<evidence type="ECO:0000313" key="1">
    <source>
        <dbReference type="EMBL" id="KIQ64983.1"/>
    </source>
</evidence>
<dbReference type="STRING" id="2064.TR51_12955"/>
<gene>
    <name evidence="1" type="ORF">TR51_12955</name>
</gene>